<feature type="region of interest" description="Disordered" evidence="1">
    <location>
        <begin position="1"/>
        <end position="20"/>
    </location>
</feature>
<sequence>MLPAGSLLTGSGPASPAPRRTGFHRIADGLRRIARLTLLLWAVITLSATVWVLSMNPFLHPYVERGAAQAKLRIEAAIARQVDLEWLTPRIEAALDKGDVQDLELLVGLAQEHDITLPETLQARVQTSREAHEGLWATMADCGRCMADMEACPSLTMISACNIPFELSPAGDVAALGRQAKATIAGDEVDEVEAALAAIGLVATGSSLISAGSTVPVKTSATLLRSARRARALTPGMRRALHAAATGARPAQDLQHIMSDISTVARSTSMAEVIPLLRYADDPADLRRIAGLSEVTRKDTRKTLKVLGKSKSLKLLRRVSDLVMFAVGLIGLVLGQIAALAAVLLKLALRQALKTRKSYYSR</sequence>
<gene>
    <name evidence="3" type="ORF">SAMN05444959_10827</name>
</gene>
<feature type="transmembrane region" description="Helical" evidence="2">
    <location>
        <begin position="322"/>
        <end position="349"/>
    </location>
</feature>
<evidence type="ECO:0000313" key="4">
    <source>
        <dbReference type="Proteomes" id="UP000198307"/>
    </source>
</evidence>
<name>A0A239PWQ5_9RHOB</name>
<keyword evidence="2" id="KW-1133">Transmembrane helix</keyword>
<keyword evidence="4" id="KW-1185">Reference proteome</keyword>
<proteinExistence type="predicted"/>
<evidence type="ECO:0000313" key="3">
    <source>
        <dbReference type="EMBL" id="SNT74518.1"/>
    </source>
</evidence>
<dbReference type="RefSeq" id="WP_089344633.1">
    <property type="nucleotide sequence ID" value="NZ_CP067129.1"/>
</dbReference>
<accession>A0A239PWQ5</accession>
<reference evidence="3 4" key="1">
    <citation type="submission" date="2017-07" db="EMBL/GenBank/DDBJ databases">
        <authorList>
            <person name="Sun Z.S."/>
            <person name="Albrecht U."/>
            <person name="Echele G."/>
            <person name="Lee C.C."/>
        </authorList>
    </citation>
    <scope>NUCLEOTIDE SEQUENCE [LARGE SCALE GENOMIC DNA]</scope>
    <source>
        <strain evidence="3 4">DSM 14827</strain>
    </source>
</reference>
<dbReference type="Proteomes" id="UP000198307">
    <property type="component" value="Unassembled WGS sequence"/>
</dbReference>
<organism evidence="3 4">
    <name type="scientific">Paracoccus seriniphilus</name>
    <dbReference type="NCBI Taxonomy" id="184748"/>
    <lineage>
        <taxon>Bacteria</taxon>
        <taxon>Pseudomonadati</taxon>
        <taxon>Pseudomonadota</taxon>
        <taxon>Alphaproteobacteria</taxon>
        <taxon>Rhodobacterales</taxon>
        <taxon>Paracoccaceae</taxon>
        <taxon>Paracoccus</taxon>
    </lineage>
</organism>
<keyword evidence="2" id="KW-0472">Membrane</keyword>
<dbReference type="EMBL" id="FZQB01000008">
    <property type="protein sequence ID" value="SNT74518.1"/>
    <property type="molecule type" value="Genomic_DNA"/>
</dbReference>
<dbReference type="AlphaFoldDB" id="A0A239PWQ5"/>
<protein>
    <submittedName>
        <fullName evidence="3">Uncharacterized protein</fullName>
    </submittedName>
</protein>
<keyword evidence="2" id="KW-0812">Transmembrane</keyword>
<evidence type="ECO:0000256" key="2">
    <source>
        <dbReference type="SAM" id="Phobius"/>
    </source>
</evidence>
<evidence type="ECO:0000256" key="1">
    <source>
        <dbReference type="SAM" id="MobiDB-lite"/>
    </source>
</evidence>
<dbReference type="OrthoDB" id="7774819at2"/>
<feature type="transmembrane region" description="Helical" evidence="2">
    <location>
        <begin position="33"/>
        <end position="53"/>
    </location>
</feature>